<feature type="transmembrane region" description="Helical" evidence="1">
    <location>
        <begin position="50"/>
        <end position="67"/>
    </location>
</feature>
<keyword evidence="1" id="KW-0812">Transmembrane</keyword>
<dbReference type="EMBL" id="HBIZ01057680">
    <property type="protein sequence ID" value="CAE0783661.1"/>
    <property type="molecule type" value="Transcribed_RNA"/>
</dbReference>
<reference evidence="2" key="1">
    <citation type="submission" date="2021-01" db="EMBL/GenBank/DDBJ databases">
        <authorList>
            <person name="Corre E."/>
            <person name="Pelletier E."/>
            <person name="Niang G."/>
            <person name="Scheremetjew M."/>
            <person name="Finn R."/>
            <person name="Kale V."/>
            <person name="Holt S."/>
            <person name="Cochrane G."/>
            <person name="Meng A."/>
            <person name="Brown T."/>
            <person name="Cohen L."/>
        </authorList>
    </citation>
    <scope>NUCLEOTIDE SEQUENCE</scope>
    <source>
        <strain evidence="2">CCMP645</strain>
    </source>
</reference>
<keyword evidence="1" id="KW-1133">Transmembrane helix</keyword>
<keyword evidence="1" id="KW-0472">Membrane</keyword>
<evidence type="ECO:0000256" key="1">
    <source>
        <dbReference type="SAM" id="Phobius"/>
    </source>
</evidence>
<dbReference type="AlphaFoldDB" id="A0A7S4C1L4"/>
<name>A0A7S4C1L4_CHRCT</name>
<protein>
    <submittedName>
        <fullName evidence="2">Uncharacterized protein</fullName>
    </submittedName>
</protein>
<evidence type="ECO:0000313" key="2">
    <source>
        <dbReference type="EMBL" id="CAE0783661.1"/>
    </source>
</evidence>
<proteinExistence type="predicted"/>
<accession>A0A7S4C1L4</accession>
<organism evidence="2">
    <name type="scientific">Chrysotila carterae</name>
    <name type="common">Marine alga</name>
    <name type="synonym">Syracosphaera carterae</name>
    <dbReference type="NCBI Taxonomy" id="13221"/>
    <lineage>
        <taxon>Eukaryota</taxon>
        <taxon>Haptista</taxon>
        <taxon>Haptophyta</taxon>
        <taxon>Prymnesiophyceae</taxon>
        <taxon>Isochrysidales</taxon>
        <taxon>Isochrysidaceae</taxon>
        <taxon>Chrysotila</taxon>
    </lineage>
</organism>
<sequence>MGMLIQKWRGCALLSVLFVVLLISVFTLRSSLSPSGAAVAKEATHKGSLIAAVNLLSVLAVLVRFVVRARRKALAQVPPVLPAVRRERTFGSACGVSKKEALVLRTCRSSPASPLFFSGATGSLRDYPVHERSRSDGALGYAWHGAAPPLCALAA</sequence>
<gene>
    <name evidence="2" type="ORF">PCAR00345_LOCUS36365</name>
</gene>